<feature type="transmembrane region" description="Helical" evidence="1">
    <location>
        <begin position="288"/>
        <end position="307"/>
    </location>
</feature>
<reference evidence="2 3" key="1">
    <citation type="submission" date="2018-08" db="EMBL/GenBank/DDBJ databases">
        <title>Lysobacter sp. zong2l5, whole genome shotgun sequence.</title>
        <authorList>
            <person name="Zhang X."/>
            <person name="Feng G."/>
            <person name="Zhu H."/>
        </authorList>
    </citation>
    <scope>NUCLEOTIDE SEQUENCE [LARGE SCALE GENOMIC DNA]</scope>
    <source>
        <strain evidence="3">zong2l5</strain>
    </source>
</reference>
<keyword evidence="3" id="KW-1185">Reference proteome</keyword>
<accession>A0A371K5B7</accession>
<organism evidence="2 3">
    <name type="scientific">Lysobacter silvisoli</name>
    <dbReference type="NCBI Taxonomy" id="2293254"/>
    <lineage>
        <taxon>Bacteria</taxon>
        <taxon>Pseudomonadati</taxon>
        <taxon>Pseudomonadota</taxon>
        <taxon>Gammaproteobacteria</taxon>
        <taxon>Lysobacterales</taxon>
        <taxon>Lysobacteraceae</taxon>
        <taxon>Lysobacter</taxon>
    </lineage>
</organism>
<feature type="transmembrane region" description="Helical" evidence="1">
    <location>
        <begin position="313"/>
        <end position="332"/>
    </location>
</feature>
<feature type="transmembrane region" description="Helical" evidence="1">
    <location>
        <begin position="142"/>
        <end position="162"/>
    </location>
</feature>
<keyword evidence="1" id="KW-1133">Transmembrane helix</keyword>
<proteinExistence type="predicted"/>
<evidence type="ECO:0008006" key="4">
    <source>
        <dbReference type="Google" id="ProtNLM"/>
    </source>
</evidence>
<feature type="transmembrane region" description="Helical" evidence="1">
    <location>
        <begin position="237"/>
        <end position="257"/>
    </location>
</feature>
<dbReference type="Pfam" id="PF06772">
    <property type="entry name" value="LtrA"/>
    <property type="match status" value="1"/>
</dbReference>
<protein>
    <recommendedName>
        <fullName evidence="4">Low temperature requirement protein A</fullName>
    </recommendedName>
</protein>
<dbReference type="InterPro" id="IPR010640">
    <property type="entry name" value="Low_temperature_requirement_A"/>
</dbReference>
<feature type="transmembrane region" description="Helical" evidence="1">
    <location>
        <begin position="344"/>
        <end position="361"/>
    </location>
</feature>
<sequence>MTPPARRSLLRNRDGHEHGRVTMVELFFDLVFVFAVTQLSHTLLEHLDLAGALQTTLLFFAVWWVWVYTSWCTNWLDPERAPVRLMLFALMLGGLLLSSSLPQAFAERGLLFAGAYAAMQVGRTLFMVYALRGHRSELRRNFVRIAVWLMVSATLWIAGGLSEGQARFAWWAAALLIEFAGPWMFFWVPGLGRSSISDWDVDGGHLAERCALFVIIALGESILVTGATFAGLPLDPVHVSAFAIAFVGSVAMWWLYFDTGAERASQRIVAASDPGRQARIAYTYQHPLIVAGIIVCAVADELVLMHPGHVDNAGMAAIIGGPALYLLGNALFKWTTNDRRTPPLSHLAGLALLAALTALALSLHPSALVLGGATTAILVLVAAWEWLALRRGASQPRPAAH</sequence>
<feature type="transmembrane region" description="Helical" evidence="1">
    <location>
        <begin position="21"/>
        <end position="40"/>
    </location>
</feature>
<feature type="transmembrane region" description="Helical" evidence="1">
    <location>
        <begin position="85"/>
        <end position="105"/>
    </location>
</feature>
<name>A0A371K5B7_9GAMM</name>
<evidence type="ECO:0000256" key="1">
    <source>
        <dbReference type="SAM" id="Phobius"/>
    </source>
</evidence>
<dbReference type="PANTHER" id="PTHR36840:SF1">
    <property type="entry name" value="BLL5714 PROTEIN"/>
    <property type="match status" value="1"/>
</dbReference>
<keyword evidence="1" id="KW-0812">Transmembrane</keyword>
<evidence type="ECO:0000313" key="3">
    <source>
        <dbReference type="Proteomes" id="UP000264492"/>
    </source>
</evidence>
<feature type="transmembrane region" description="Helical" evidence="1">
    <location>
        <begin position="210"/>
        <end position="231"/>
    </location>
</feature>
<evidence type="ECO:0000313" key="2">
    <source>
        <dbReference type="EMBL" id="RDZ29068.1"/>
    </source>
</evidence>
<dbReference type="EMBL" id="QTSU01000001">
    <property type="protein sequence ID" value="RDZ29068.1"/>
    <property type="molecule type" value="Genomic_DNA"/>
</dbReference>
<comment type="caution">
    <text evidence="2">The sequence shown here is derived from an EMBL/GenBank/DDBJ whole genome shotgun (WGS) entry which is preliminary data.</text>
</comment>
<feature type="transmembrane region" description="Helical" evidence="1">
    <location>
        <begin position="52"/>
        <end position="73"/>
    </location>
</feature>
<keyword evidence="1" id="KW-0472">Membrane</keyword>
<feature type="transmembrane region" description="Helical" evidence="1">
    <location>
        <begin position="367"/>
        <end position="387"/>
    </location>
</feature>
<gene>
    <name evidence="2" type="ORF">DX914_08215</name>
</gene>
<dbReference type="AlphaFoldDB" id="A0A371K5B7"/>
<feature type="transmembrane region" description="Helical" evidence="1">
    <location>
        <begin position="168"/>
        <end position="189"/>
    </location>
</feature>
<dbReference type="PANTHER" id="PTHR36840">
    <property type="entry name" value="BLL5714 PROTEIN"/>
    <property type="match status" value="1"/>
</dbReference>
<dbReference type="OrthoDB" id="5520804at2"/>
<dbReference type="RefSeq" id="WP_115858502.1">
    <property type="nucleotide sequence ID" value="NZ_QTSU01000001.1"/>
</dbReference>
<feature type="transmembrane region" description="Helical" evidence="1">
    <location>
        <begin position="111"/>
        <end position="130"/>
    </location>
</feature>
<dbReference type="Proteomes" id="UP000264492">
    <property type="component" value="Unassembled WGS sequence"/>
</dbReference>